<dbReference type="AlphaFoldDB" id="A0A3N0FVP4"/>
<dbReference type="EMBL" id="RJLR01000027">
    <property type="protein sequence ID" value="RNM04253.1"/>
    <property type="molecule type" value="Genomic_DNA"/>
</dbReference>
<comment type="caution">
    <text evidence="2">The sequence shown here is derived from an EMBL/GenBank/DDBJ whole genome shotgun (WGS) entry which is preliminary data.</text>
</comment>
<reference evidence="2 3" key="1">
    <citation type="submission" date="2018-11" db="EMBL/GenBank/DDBJ databases">
        <title>Characterization of surface water Dickeya isolates.</title>
        <authorList>
            <person name="Van Gijsegem F."/>
            <person name="Pedron J."/>
        </authorList>
    </citation>
    <scope>NUCLEOTIDE SEQUENCE [LARGE SCALE GENOMIC DNA]</scope>
    <source>
        <strain evidence="2 3">FVG1-MFV-O17</strain>
    </source>
</reference>
<gene>
    <name evidence="2" type="ORF">EF878_16615</name>
</gene>
<dbReference type="Gene3D" id="1.10.1200.10">
    <property type="entry name" value="ACP-like"/>
    <property type="match status" value="1"/>
</dbReference>
<dbReference type="PROSITE" id="PS50075">
    <property type="entry name" value="CARRIER"/>
    <property type="match status" value="1"/>
</dbReference>
<evidence type="ECO:0000313" key="3">
    <source>
        <dbReference type="Proteomes" id="UP000276061"/>
    </source>
</evidence>
<accession>A0A3N0FVP4</accession>
<organism evidence="2 3">
    <name type="scientific">Dickeya undicola</name>
    <dbReference type="NCBI Taxonomy" id="1577887"/>
    <lineage>
        <taxon>Bacteria</taxon>
        <taxon>Pseudomonadati</taxon>
        <taxon>Pseudomonadota</taxon>
        <taxon>Gammaproteobacteria</taxon>
        <taxon>Enterobacterales</taxon>
        <taxon>Pectobacteriaceae</taxon>
        <taxon>Dickeya</taxon>
    </lineage>
</organism>
<dbReference type="SUPFAM" id="SSF47336">
    <property type="entry name" value="ACP-like"/>
    <property type="match status" value="1"/>
</dbReference>
<sequence>MMSINHVETQILHHWRDIMKNAELNAMDSFLTQGGNSLHLIKLAALLSKTLDQHVSPGEIFAAGSVRHLAQHLMEKAQ</sequence>
<name>A0A3N0FVP4_9GAMM</name>
<protein>
    <submittedName>
        <fullName evidence="2">Acyl carrier protein</fullName>
    </submittedName>
</protein>
<dbReference type="RefSeq" id="WP_123253103.1">
    <property type="nucleotide sequence ID" value="NZ_JBPWOM010000034.1"/>
</dbReference>
<feature type="domain" description="Carrier" evidence="1">
    <location>
        <begin position="2"/>
        <end position="77"/>
    </location>
</feature>
<dbReference type="InterPro" id="IPR036736">
    <property type="entry name" value="ACP-like_sf"/>
</dbReference>
<evidence type="ECO:0000259" key="1">
    <source>
        <dbReference type="PROSITE" id="PS50075"/>
    </source>
</evidence>
<proteinExistence type="predicted"/>
<dbReference type="InterPro" id="IPR009081">
    <property type="entry name" value="PP-bd_ACP"/>
</dbReference>
<evidence type="ECO:0000313" key="2">
    <source>
        <dbReference type="EMBL" id="RNM04253.1"/>
    </source>
</evidence>
<dbReference type="Pfam" id="PF00550">
    <property type="entry name" value="PP-binding"/>
    <property type="match status" value="1"/>
</dbReference>
<dbReference type="Proteomes" id="UP000276061">
    <property type="component" value="Unassembled WGS sequence"/>
</dbReference>
<dbReference type="OrthoDB" id="6637416at2"/>